<name>A0ABQ2ZG07_9ACTN</name>
<proteinExistence type="predicted"/>
<feature type="compositionally biased region" description="Pro residues" evidence="1">
    <location>
        <begin position="30"/>
        <end position="47"/>
    </location>
</feature>
<protein>
    <submittedName>
        <fullName evidence="3">Uncharacterized protein</fullName>
    </submittedName>
</protein>
<organism evidence="3 4">
    <name type="scientific">Streptomyces xanthochromogenes</name>
    <dbReference type="NCBI Taxonomy" id="67384"/>
    <lineage>
        <taxon>Bacteria</taxon>
        <taxon>Bacillati</taxon>
        <taxon>Actinomycetota</taxon>
        <taxon>Actinomycetes</taxon>
        <taxon>Kitasatosporales</taxon>
        <taxon>Streptomycetaceae</taxon>
        <taxon>Streptomyces</taxon>
    </lineage>
</organism>
<feature type="signal peptide" evidence="2">
    <location>
        <begin position="1"/>
        <end position="26"/>
    </location>
</feature>
<dbReference type="Proteomes" id="UP000600946">
    <property type="component" value="Unassembled WGS sequence"/>
</dbReference>
<evidence type="ECO:0000256" key="2">
    <source>
        <dbReference type="SAM" id="SignalP"/>
    </source>
</evidence>
<feature type="chain" id="PRO_5045787017" evidence="2">
    <location>
        <begin position="27"/>
        <end position="127"/>
    </location>
</feature>
<feature type="compositionally biased region" description="Pro residues" evidence="1">
    <location>
        <begin position="118"/>
        <end position="127"/>
    </location>
</feature>
<reference evidence="4" key="1">
    <citation type="journal article" date="2019" name="Int. J. Syst. Evol. Microbiol.">
        <title>The Global Catalogue of Microorganisms (GCM) 10K type strain sequencing project: providing services to taxonomists for standard genome sequencing and annotation.</title>
        <authorList>
            <consortium name="The Broad Institute Genomics Platform"/>
            <consortium name="The Broad Institute Genome Sequencing Center for Infectious Disease"/>
            <person name="Wu L."/>
            <person name="Ma J."/>
        </authorList>
    </citation>
    <scope>NUCLEOTIDE SEQUENCE [LARGE SCALE GENOMIC DNA]</scope>
    <source>
        <strain evidence="4">JCM 4594</strain>
    </source>
</reference>
<keyword evidence="2" id="KW-0732">Signal</keyword>
<accession>A0ABQ2ZG07</accession>
<keyword evidence="4" id="KW-1185">Reference proteome</keyword>
<feature type="region of interest" description="Disordered" evidence="1">
    <location>
        <begin position="25"/>
        <end position="127"/>
    </location>
</feature>
<evidence type="ECO:0000256" key="1">
    <source>
        <dbReference type="SAM" id="MobiDB-lite"/>
    </source>
</evidence>
<feature type="compositionally biased region" description="Polar residues" evidence="1">
    <location>
        <begin position="67"/>
        <end position="106"/>
    </location>
</feature>
<gene>
    <name evidence="3" type="ORF">GCM10010326_00200</name>
</gene>
<feature type="compositionally biased region" description="Basic and acidic residues" evidence="1">
    <location>
        <begin position="54"/>
        <end position="66"/>
    </location>
</feature>
<evidence type="ECO:0000313" key="3">
    <source>
        <dbReference type="EMBL" id="GGY13023.1"/>
    </source>
</evidence>
<sequence length="127" mass="12988">MMPAALRGALVGAVLLLGATCATAHAAAGDPPPPAQPQAQPQPPSADPPTSGIDCKKFHELEEQAKEQLTSPAAQVPSDQNALLSNPQAQMMCAQTTSSEITQMPSVAQRPPGQSFPTQPPATPATT</sequence>
<evidence type="ECO:0000313" key="4">
    <source>
        <dbReference type="Proteomes" id="UP000600946"/>
    </source>
</evidence>
<comment type="caution">
    <text evidence="3">The sequence shown here is derived from an EMBL/GenBank/DDBJ whole genome shotgun (WGS) entry which is preliminary data.</text>
</comment>
<dbReference type="EMBL" id="BMUU01000001">
    <property type="protein sequence ID" value="GGY13023.1"/>
    <property type="molecule type" value="Genomic_DNA"/>
</dbReference>